<dbReference type="EMBL" id="FOCX01000015">
    <property type="protein sequence ID" value="SEO62100.1"/>
    <property type="molecule type" value="Genomic_DNA"/>
</dbReference>
<name>A0A1H8R6V3_9EURY</name>
<accession>A0A1H8R6V3</accession>
<proteinExistence type="predicted"/>
<dbReference type="RefSeq" id="WP_092661783.1">
    <property type="nucleotide sequence ID" value="NZ_FOCX01000015.1"/>
</dbReference>
<dbReference type="InterPro" id="IPR006311">
    <property type="entry name" value="TAT_signal"/>
</dbReference>
<evidence type="ECO:0000313" key="3">
    <source>
        <dbReference type="Proteomes" id="UP000198775"/>
    </source>
</evidence>
<keyword evidence="3" id="KW-1185">Reference proteome</keyword>
<dbReference type="Proteomes" id="UP000198775">
    <property type="component" value="Unassembled WGS sequence"/>
</dbReference>
<organism evidence="2 3">
    <name type="scientific">Halorientalis persicus</name>
    <dbReference type="NCBI Taxonomy" id="1367881"/>
    <lineage>
        <taxon>Archaea</taxon>
        <taxon>Methanobacteriati</taxon>
        <taxon>Methanobacteriota</taxon>
        <taxon>Stenosarchaea group</taxon>
        <taxon>Halobacteria</taxon>
        <taxon>Halobacteriales</taxon>
        <taxon>Haloarculaceae</taxon>
        <taxon>Halorientalis</taxon>
    </lineage>
</organism>
<evidence type="ECO:0000313" key="2">
    <source>
        <dbReference type="EMBL" id="SEO62100.1"/>
    </source>
</evidence>
<evidence type="ECO:0000256" key="1">
    <source>
        <dbReference type="SAM" id="MobiDB-lite"/>
    </source>
</evidence>
<gene>
    <name evidence="2" type="ORF">SAMN05216388_101599</name>
</gene>
<feature type="region of interest" description="Disordered" evidence="1">
    <location>
        <begin position="39"/>
        <end position="59"/>
    </location>
</feature>
<sequence>MSGGKGEKFVDRRTALLTIGSVGGLAATGGSGVAKAIGGHRVSSQERTATPPFPSTTRLAPDLIISQDPTDFEELSRDGRGKRTVFDRRKGKWTTIDAYLFTARYEDSDDVIPTGFTNRIEFQANPEFGYRGSWQEAFNYAREIGRLPRALQTGLDTVVLHRGDKSFGGKDGNILIHTDKAEKLDESGYLQETLLHEGTHASLDGEHTTSSGWKSAQKSDPTFITSYAERNPAREDLAASFVAWIAVRHLDGRVPREDIETIKETIPNRLRYLDRQNFSMAPLVRRISDPITEPPFTLVYRISQDAITAEDSTIKQWSFSGRSRRNVYDAREGQYTSIKPYLFEAQYPSGRRIEFQVNPEYEFERAKRAVEKYADAIGSLPWILIGEIDDVAIHLGKKAPRFRDGSLIVHANRAFALLKNDVLEEIFVRLATKPLHERYAQSPEWTSAKDRDGAFVSDFATRSHETDFGESFLAWMLARYLPDRIRGSRKSTVTDTIPNRIRFFDDQDFGMWPYNEFTN</sequence>
<dbReference type="AlphaFoldDB" id="A0A1H8R6V3"/>
<dbReference type="PROSITE" id="PS51318">
    <property type="entry name" value="TAT"/>
    <property type="match status" value="1"/>
</dbReference>
<reference evidence="3" key="1">
    <citation type="submission" date="2016-10" db="EMBL/GenBank/DDBJ databases">
        <authorList>
            <person name="Varghese N."/>
            <person name="Submissions S."/>
        </authorList>
    </citation>
    <scope>NUCLEOTIDE SEQUENCE [LARGE SCALE GENOMIC DNA]</scope>
    <source>
        <strain evidence="3">IBRC-M 10043</strain>
    </source>
</reference>
<protein>
    <submittedName>
        <fullName evidence="2">Uncharacterized protein</fullName>
    </submittedName>
</protein>